<comment type="caution">
    <text evidence="1">The sequence shown here is derived from an EMBL/GenBank/DDBJ whole genome shotgun (WGS) entry which is preliminary data.</text>
</comment>
<protein>
    <submittedName>
        <fullName evidence="1">Uncharacterized protein</fullName>
    </submittedName>
</protein>
<evidence type="ECO:0000313" key="2">
    <source>
        <dbReference type="Proteomes" id="UP001208656"/>
    </source>
</evidence>
<organism evidence="1 2">
    <name type="scientific">Pallidibacillus thermolactis</name>
    <dbReference type="NCBI Taxonomy" id="251051"/>
    <lineage>
        <taxon>Bacteria</taxon>
        <taxon>Bacillati</taxon>
        <taxon>Bacillota</taxon>
        <taxon>Bacilli</taxon>
        <taxon>Bacillales</taxon>
        <taxon>Bacillaceae</taxon>
        <taxon>Pallidibacillus</taxon>
    </lineage>
</organism>
<dbReference type="Proteomes" id="UP001208656">
    <property type="component" value="Unassembled WGS sequence"/>
</dbReference>
<keyword evidence="2" id="KW-1185">Reference proteome</keyword>
<dbReference type="EMBL" id="JAOUSE010000003">
    <property type="protein sequence ID" value="MCU9593177.1"/>
    <property type="molecule type" value="Genomic_DNA"/>
</dbReference>
<feature type="non-terminal residue" evidence="1">
    <location>
        <position position="73"/>
    </location>
</feature>
<sequence>MSWNKFLITHDFLKITEKVSEVHPLTFRKLDGYGSVPHVLRCYSAHFFVFIRCQITNASMNSFAIIPTFDELK</sequence>
<name>A0ABT2WGJ0_9BACI</name>
<evidence type="ECO:0000313" key="1">
    <source>
        <dbReference type="EMBL" id="MCU9593177.1"/>
    </source>
</evidence>
<gene>
    <name evidence="1" type="ORF">OEV82_01735</name>
</gene>
<reference evidence="1 2" key="1">
    <citation type="submission" date="2022-10" db="EMBL/GenBank/DDBJ databases">
        <title>Description of Fervidibacillus gen. nov. in the family Fervidibacillaceae fam. nov. with two species, Fervidibacillus albus sp. nov., and Fervidibacillus halotolerans sp. nov., isolated from tidal flat sediments.</title>
        <authorList>
            <person name="Kwon K.K."/>
            <person name="Yang S.-H."/>
        </authorList>
    </citation>
    <scope>NUCLEOTIDE SEQUENCE [LARGE SCALE GENOMIC DNA]</scope>
    <source>
        <strain evidence="1 2">DSM 23332</strain>
    </source>
</reference>
<accession>A0ABT2WGJ0</accession>
<proteinExistence type="predicted"/>